<dbReference type="EMBL" id="UXUI01008793">
    <property type="protein sequence ID" value="VDD92386.1"/>
    <property type="molecule type" value="Genomic_DNA"/>
</dbReference>
<keyword evidence="4" id="KW-0732">Signal</keyword>
<feature type="compositionally biased region" description="Basic and acidic residues" evidence="13">
    <location>
        <begin position="1523"/>
        <end position="1532"/>
    </location>
</feature>
<dbReference type="FunFam" id="2.10.25.10:FF:000758">
    <property type="entry name" value="Laminin subunit gamma 1"/>
    <property type="match status" value="1"/>
</dbReference>
<accession>A0A158QAZ7</accession>
<dbReference type="PANTHER" id="PTHR10574:SF435">
    <property type="entry name" value="LAMININ SUBUNIT GAMMA-1"/>
    <property type="match status" value="1"/>
</dbReference>
<dbReference type="GO" id="GO:0040017">
    <property type="term" value="P:positive regulation of locomotion"/>
    <property type="evidence" value="ECO:0007669"/>
    <property type="project" value="UniProtKB-ARBA"/>
</dbReference>
<dbReference type="PANTHER" id="PTHR10574">
    <property type="entry name" value="NETRIN/LAMININ-RELATED"/>
    <property type="match status" value="1"/>
</dbReference>
<dbReference type="InterPro" id="IPR002049">
    <property type="entry name" value="LE_dom"/>
</dbReference>
<feature type="region of interest" description="Disordered" evidence="13">
    <location>
        <begin position="1560"/>
        <end position="1605"/>
    </location>
</feature>
<protein>
    <submittedName>
        <fullName evidence="19">Laminin subunit gamma-1</fullName>
    </submittedName>
</protein>
<dbReference type="FunFam" id="2.10.25.10:FF:000074">
    <property type="entry name" value="Laminin subunit alpha"/>
    <property type="match status" value="1"/>
</dbReference>
<feature type="domain" description="Laminin N-terminal" evidence="16">
    <location>
        <begin position="78"/>
        <end position="317"/>
    </location>
</feature>
<dbReference type="InterPro" id="IPR056863">
    <property type="entry name" value="LMN_ATRN_NET-like_EGF"/>
</dbReference>
<comment type="subunit">
    <text evidence="10">Laminin is a complex glycoprotein, consisting of three different polypeptide chains (alpha, beta, gamma), which are bound to each other by disulfide bonds into a cross-shaped molecule comprising one long and three short arms with globules at each end.</text>
</comment>
<dbReference type="PROSITE" id="PS51117">
    <property type="entry name" value="LAMININ_NTER"/>
    <property type="match status" value="1"/>
</dbReference>
<dbReference type="GO" id="GO:0009887">
    <property type="term" value="P:animal organ morphogenesis"/>
    <property type="evidence" value="ECO:0007669"/>
    <property type="project" value="TreeGrafter"/>
</dbReference>
<keyword evidence="9 11" id="KW-0424">Laminin EGF-like domain</keyword>
<feature type="domain" description="Laminin EGF-like" evidence="14">
    <location>
        <begin position="872"/>
        <end position="926"/>
    </location>
</feature>
<evidence type="ECO:0000256" key="8">
    <source>
        <dbReference type="ARBA" id="ARBA00023180"/>
    </source>
</evidence>
<dbReference type="OrthoDB" id="430826at2759"/>
<evidence type="ECO:0000256" key="7">
    <source>
        <dbReference type="ARBA" id="ARBA00023157"/>
    </source>
</evidence>
<evidence type="ECO:0000259" key="15">
    <source>
        <dbReference type="PROSITE" id="PS51115"/>
    </source>
</evidence>
<feature type="domain" description="Laminin EGF-like" evidence="14">
    <location>
        <begin position="1031"/>
        <end position="1077"/>
    </location>
</feature>
<dbReference type="FunFam" id="2.10.25.10:FF:000193">
    <property type="entry name" value="Laminin subunit gamma 1"/>
    <property type="match status" value="1"/>
</dbReference>
<feature type="disulfide bond" evidence="11">
    <location>
        <begin position="503"/>
        <end position="512"/>
    </location>
</feature>
<sequence length="1717" mass="191329">KRRPGAEVIRNASNAQLRIYSFPAQPCRTAVCSFIFRLFFLQLCFLFLVSSQPAQQIPSVDPNHHVQSNNPCYDASNRPQRCVPDFINAAFNLQVEVTNTCGVRSPTHFCVQTGHSGIRKVCDVCDNRVEGFRHPAKFLTDFNNANNETWWQSETMNEKIQYPNSVNLTLRLGKTFDITYVRLKFISPRPESFAIYKKTRVGDDWVPWQYYSGSCYATYRVREKVPILPGNEAVAQCTREFSDISPLTGGNIPFSTLEGRPSSRNFEESEVLQEWVTASEIRIVLNRMNTFGDEMFKDPKVLRSYYYAISDFAVGGRCKCNGHASECVKSTGDGEERLVCRCEHDTEGTDCERCKPFYNDRPWKPGTANDANECLPCNCNHLSSRCYFDQELYEKTGSGGHCIDCAGNTQGPHCEECAPNTWRRPNEPYCVPCGCDETGSLSTQCDSTGQCACKPGVGGHRCDQCKEGFYDFSSTGCKDCQCQAIGSLNNKPFCNPSTGECVCKLNVEGRQCDRCKPGYFDLSLDNQFGCTPCFCFGHSSVCKVAEGYYATNISSEFDEGKNKWRAVAQRGHLDTQWSEVDKAVAASDIDGSPVYFVAPEQFNGDQRSSYNQDLWFTFRLQQGQPGGIQPSQKDIVIVGGNGNQELTLPIFAQNNSYPSVSEQQYRFRIHANPIFQWSPRMNELDFIGVLANVTALKIRATYGRRDIGFLSSVHLGSASLAPLGENPKEAKWVESCSCSEANVGQFCESCAPGYRRVQKYGGPFNRCVKCDCHGHSTSCEAESGACICQDNTSGDTCEVCAKGYYGDALQGTPDDCKKCPCPEDGPCRLFTSDGVSQIMCTDCPTGYMGLRCESCADGYFGMPSEDKPCEECVCNGNIDPNNIGNCDSLTGECKKCVFNTEGPNCERCQKGFWGDALREPKGDCKPCNCYVLGTKRVDIDYTVLECNQSDGQCECQLHVTGLRCDKCEEGFYNITSGTGCQSCDCDPVGSIDGSCDVVTGQCVCKKGVTGRRCDECAALHFGFGEDGCEPCDCEPVGSESAQCHVKSGQCLCRDYVEGRRCDTCMENRYNLKLGCLACDECYSLVQRRVQGHRENIKQLEETLKEIVDNPAPVNDTAFDEKVKEVEKEAQKLADLVKEKITGDDRNLVGQVNQLKEDLNDTLNSLNIISDYSEAINKKIDETKDILMHWKLIRDEAKKEIGKALAFLKEEGKTQWELAKEAAERYGEKSQKLSDIAQTARKLADEHENRSQEFERIADKTFEASKQANAVEQGLCLFEDFPGESISQQIARMVKELNETGDLLDETKKFAKEQLNEADKAYTAAGNSLTEVEKLKIPVVDVEEVIMHLVFIATDKLVTTEKEIQRIEEDTKTAVKNAVEQAAVNKEVLEEAGRVLGEAEAELERAKGYQQDSDVMLADIDAALERAQEAKSNSDKILAEAKNTLRTLEGRFHMRNYFYVQSKLRETASIAFLQKILEFHGRVNNSKEEAIKELDKLDEIKKQIEEAERTTEDARKAIGNAGSDAEHAAKVAEEAQQDANSIKDKAHHLHDETSSILKVAEETKSDAESFSEDVEQTSSSIDAYSKQADEDRKRATDAASRATKAKNIVNSTQKNITDTSEKLKEIINALRSLDVSSDDELDALERDLEEAEKENERAALDAKIKKLTQQQADHDRITSQLAKELTELENEVVNLEAILKTLPNECYNRIPIESEGQK</sequence>
<feature type="disulfide bond" evidence="11">
    <location>
        <begin position="955"/>
        <end position="964"/>
    </location>
</feature>
<dbReference type="PROSITE" id="PS50027">
    <property type="entry name" value="EGF_LAM_2"/>
    <property type="match status" value="8"/>
</dbReference>
<feature type="disulfide bond" evidence="11">
    <location>
        <begin position="453"/>
        <end position="462"/>
    </location>
</feature>
<feature type="disulfide bond" evidence="11">
    <location>
        <begin position="1033"/>
        <end position="1050"/>
    </location>
</feature>
<keyword evidence="18" id="KW-1185">Reference proteome</keyword>
<feature type="domain" description="Laminin EGF-like" evidence="14">
    <location>
        <begin position="433"/>
        <end position="479"/>
    </location>
</feature>
<keyword evidence="5" id="KW-0677">Repeat</keyword>
<name>A0A158QAZ7_ENTVE</name>
<feature type="domain" description="Laminin EGF-like" evidence="14">
    <location>
        <begin position="770"/>
        <end position="818"/>
    </location>
</feature>
<feature type="domain" description="Laminin EGF-like" evidence="14">
    <location>
        <begin position="927"/>
        <end position="982"/>
    </location>
</feature>
<feature type="disulfide bond" evidence="11">
    <location>
        <begin position="985"/>
        <end position="1002"/>
    </location>
</feature>
<keyword evidence="7 11" id="KW-1015">Disulfide bond</keyword>
<dbReference type="FunFam" id="2.10.25.10:FF:000051">
    <property type="entry name" value="Laminin subunit alpha 4"/>
    <property type="match status" value="1"/>
</dbReference>
<evidence type="ECO:0000256" key="2">
    <source>
        <dbReference type="ARBA" id="ARBA00022525"/>
    </source>
</evidence>
<evidence type="ECO:0000259" key="14">
    <source>
        <dbReference type="PROSITE" id="PS50027"/>
    </source>
</evidence>
<dbReference type="InterPro" id="IPR000034">
    <property type="entry name" value="Laminin_IV"/>
</dbReference>
<evidence type="ECO:0000256" key="4">
    <source>
        <dbReference type="ARBA" id="ARBA00022729"/>
    </source>
</evidence>
<dbReference type="PROSITE" id="PS51115">
    <property type="entry name" value="LAMININ_IVA"/>
    <property type="match status" value="1"/>
</dbReference>
<feature type="domain" description="Laminin EGF-like" evidence="14">
    <location>
        <begin position="983"/>
        <end position="1030"/>
    </location>
</feature>
<keyword evidence="3" id="KW-0272">Extracellular matrix</keyword>
<dbReference type="WBParaSite" id="EVEC_0000765301-mRNA-1">
    <property type="protein sequence ID" value="EVEC_0000765301-mRNA-1"/>
    <property type="gene ID" value="EVEC_0000765301"/>
</dbReference>
<dbReference type="Pfam" id="PF00055">
    <property type="entry name" value="Laminin_N"/>
    <property type="match status" value="1"/>
</dbReference>
<dbReference type="PRINTS" id="PR00011">
    <property type="entry name" value="EGFLAMININ"/>
</dbReference>
<organism evidence="19">
    <name type="scientific">Enterobius vermicularis</name>
    <name type="common">Human pinworm</name>
    <dbReference type="NCBI Taxonomy" id="51028"/>
    <lineage>
        <taxon>Eukaryota</taxon>
        <taxon>Metazoa</taxon>
        <taxon>Ecdysozoa</taxon>
        <taxon>Nematoda</taxon>
        <taxon>Chromadorea</taxon>
        <taxon>Rhabditida</taxon>
        <taxon>Spirurina</taxon>
        <taxon>Oxyuridomorpha</taxon>
        <taxon>Oxyuroidea</taxon>
        <taxon>Oxyuridae</taxon>
        <taxon>Enterobius</taxon>
    </lineage>
</organism>
<keyword evidence="6 12" id="KW-0175">Coiled coil</keyword>
<feature type="coiled-coil region" evidence="12">
    <location>
        <begin position="1633"/>
        <end position="1704"/>
    </location>
</feature>
<dbReference type="FunFam" id="2.10.25.10:FF:000067">
    <property type="entry name" value="Laminin subunit gamma 1"/>
    <property type="match status" value="1"/>
</dbReference>
<feature type="domain" description="Laminin EGF-like" evidence="14">
    <location>
        <begin position="318"/>
        <end position="376"/>
    </location>
</feature>
<dbReference type="SUPFAM" id="SSF57196">
    <property type="entry name" value="EGF/Laminin"/>
    <property type="match status" value="10"/>
</dbReference>
<evidence type="ECO:0000256" key="11">
    <source>
        <dbReference type="PROSITE-ProRule" id="PRU00460"/>
    </source>
</evidence>
<evidence type="ECO:0000259" key="16">
    <source>
        <dbReference type="PROSITE" id="PS51117"/>
    </source>
</evidence>
<dbReference type="PROSITE" id="PS01248">
    <property type="entry name" value="EGF_LAM_1"/>
    <property type="match status" value="4"/>
</dbReference>
<feature type="disulfide bond" evidence="11">
    <location>
        <begin position="1052"/>
        <end position="1061"/>
    </location>
</feature>
<feature type="domain" description="Laminin EGF-like" evidence="14">
    <location>
        <begin position="480"/>
        <end position="532"/>
    </location>
</feature>
<dbReference type="SMART" id="SM00180">
    <property type="entry name" value="EGF_Lam"/>
    <property type="match status" value="10"/>
</dbReference>
<dbReference type="GO" id="GO:0005604">
    <property type="term" value="C:basement membrane"/>
    <property type="evidence" value="ECO:0007669"/>
    <property type="project" value="TreeGrafter"/>
</dbReference>
<feature type="compositionally biased region" description="Basic and acidic residues" evidence="13">
    <location>
        <begin position="1586"/>
        <end position="1595"/>
    </location>
</feature>
<evidence type="ECO:0000313" key="17">
    <source>
        <dbReference type="EMBL" id="VDD92386.1"/>
    </source>
</evidence>
<evidence type="ECO:0000313" key="18">
    <source>
        <dbReference type="Proteomes" id="UP000274131"/>
    </source>
</evidence>
<dbReference type="GO" id="GO:0009888">
    <property type="term" value="P:tissue development"/>
    <property type="evidence" value="ECO:0007669"/>
    <property type="project" value="TreeGrafter"/>
</dbReference>
<comment type="caution">
    <text evidence="11">Lacks conserved residue(s) required for the propagation of feature annotation.</text>
</comment>
<dbReference type="FunFam" id="2.60.120.260:FF:000018">
    <property type="entry name" value="Laminin subunit gamma 1"/>
    <property type="match status" value="1"/>
</dbReference>
<reference evidence="19" key="1">
    <citation type="submission" date="2016-04" db="UniProtKB">
        <authorList>
            <consortium name="WormBaseParasite"/>
        </authorList>
    </citation>
    <scope>IDENTIFICATION</scope>
</reference>
<proteinExistence type="predicted"/>
<evidence type="ECO:0000256" key="10">
    <source>
        <dbReference type="ARBA" id="ARBA00065619"/>
    </source>
</evidence>
<dbReference type="GO" id="GO:0007411">
    <property type="term" value="P:axon guidance"/>
    <property type="evidence" value="ECO:0007669"/>
    <property type="project" value="TreeGrafter"/>
</dbReference>
<dbReference type="InterPro" id="IPR008211">
    <property type="entry name" value="Laminin_N"/>
</dbReference>
<evidence type="ECO:0000313" key="19">
    <source>
        <dbReference type="WBParaSite" id="EVEC_0000765301-mRNA-1"/>
    </source>
</evidence>
<evidence type="ECO:0000256" key="5">
    <source>
        <dbReference type="ARBA" id="ARBA00022737"/>
    </source>
</evidence>
<dbReference type="FunFam" id="2.10.25.10:FF:000166">
    <property type="entry name" value="laminin subunit gamma-1"/>
    <property type="match status" value="1"/>
</dbReference>
<evidence type="ECO:0000256" key="9">
    <source>
        <dbReference type="ARBA" id="ARBA00023292"/>
    </source>
</evidence>
<reference evidence="17 18" key="2">
    <citation type="submission" date="2018-10" db="EMBL/GenBank/DDBJ databases">
        <authorList>
            <consortium name="Pathogen Informatics"/>
        </authorList>
    </citation>
    <scope>NUCLEOTIDE SEQUENCE [LARGE SCALE GENOMIC DNA]</scope>
</reference>
<feature type="disulfide bond" evidence="11">
    <location>
        <begin position="896"/>
        <end position="905"/>
    </location>
</feature>
<evidence type="ECO:0000256" key="6">
    <source>
        <dbReference type="ARBA" id="ARBA00023054"/>
    </source>
</evidence>
<keyword evidence="2" id="KW-0964">Secreted</keyword>
<feature type="disulfide bond" evidence="11">
    <location>
        <begin position="1004"/>
        <end position="1013"/>
    </location>
</feature>
<dbReference type="FunFam" id="2.10.25.10:FF:000105">
    <property type="entry name" value="laminin subunit gamma-1"/>
    <property type="match status" value="1"/>
</dbReference>
<evidence type="ECO:0000256" key="1">
    <source>
        <dbReference type="ARBA" id="ARBA00004498"/>
    </source>
</evidence>
<feature type="region of interest" description="Disordered" evidence="13">
    <location>
        <begin position="1519"/>
        <end position="1541"/>
    </location>
</feature>
<dbReference type="SMART" id="SM00181">
    <property type="entry name" value="EGF"/>
    <property type="match status" value="9"/>
</dbReference>
<dbReference type="SMART" id="SM00281">
    <property type="entry name" value="LamB"/>
    <property type="match status" value="1"/>
</dbReference>
<feature type="domain" description="Laminin IV type A" evidence="15">
    <location>
        <begin position="559"/>
        <end position="735"/>
    </location>
</feature>
<dbReference type="CDD" id="cd00055">
    <property type="entry name" value="EGF_Lam"/>
    <property type="match status" value="10"/>
</dbReference>
<feature type="disulfide bond" evidence="11">
    <location>
        <begin position="433"/>
        <end position="445"/>
    </location>
</feature>
<dbReference type="InterPro" id="IPR050440">
    <property type="entry name" value="Laminin/Netrin_ECM"/>
</dbReference>
<feature type="disulfide bond" evidence="11">
    <location>
        <begin position="342"/>
        <end position="351"/>
    </location>
</feature>
<feature type="disulfide bond" evidence="11">
    <location>
        <begin position="788"/>
        <end position="797"/>
    </location>
</feature>
<dbReference type="Pfam" id="PF00052">
    <property type="entry name" value="Laminin_B"/>
    <property type="match status" value="1"/>
</dbReference>
<evidence type="ECO:0000256" key="12">
    <source>
        <dbReference type="SAM" id="Coils"/>
    </source>
</evidence>
<feature type="disulfide bond" evidence="11">
    <location>
        <begin position="1031"/>
        <end position="1043"/>
    </location>
</feature>
<feature type="coiled-coil region" evidence="12">
    <location>
        <begin position="1082"/>
        <end position="1109"/>
    </location>
</feature>
<feature type="disulfide bond" evidence="11">
    <location>
        <begin position="983"/>
        <end position="995"/>
    </location>
</feature>
<keyword evidence="8" id="KW-0325">Glycoprotein</keyword>
<dbReference type="Proteomes" id="UP000274131">
    <property type="component" value="Unassembled WGS sequence"/>
</dbReference>
<dbReference type="FunFam" id="2.10.25.10:FF:000135">
    <property type="entry name" value="Laminin subunit beta 4"/>
    <property type="match status" value="1"/>
</dbReference>
<dbReference type="Gene3D" id="2.60.120.260">
    <property type="entry name" value="Galactose-binding domain-like"/>
    <property type="match status" value="1"/>
</dbReference>
<comment type="subcellular location">
    <subcellularLocation>
        <location evidence="1">Secreted</location>
        <location evidence="1">Extracellular space</location>
        <location evidence="1">Extracellular matrix</location>
    </subcellularLocation>
</comment>
<dbReference type="Gene3D" id="2.10.25.10">
    <property type="entry name" value="Laminin"/>
    <property type="match status" value="9"/>
</dbReference>
<dbReference type="STRING" id="51028.A0A158QAZ7"/>
<dbReference type="InterPro" id="IPR000742">
    <property type="entry name" value="EGF"/>
</dbReference>
<evidence type="ECO:0000256" key="13">
    <source>
        <dbReference type="SAM" id="MobiDB-lite"/>
    </source>
</evidence>
<gene>
    <name evidence="17" type="ORF">EVEC_LOCUS7137</name>
</gene>
<evidence type="ECO:0000256" key="3">
    <source>
        <dbReference type="ARBA" id="ARBA00022530"/>
    </source>
</evidence>
<dbReference type="SMART" id="SM00136">
    <property type="entry name" value="LamNT"/>
    <property type="match status" value="1"/>
</dbReference>
<dbReference type="Pfam" id="PF24973">
    <property type="entry name" value="EGF_LMN_ATRN"/>
    <property type="match status" value="2"/>
</dbReference>
<dbReference type="Pfam" id="PF00053">
    <property type="entry name" value="EGF_laminin"/>
    <property type="match status" value="8"/>
</dbReference>